<organism evidence="1 2">
    <name type="scientific">Myxococcus xanthus</name>
    <dbReference type="NCBI Taxonomy" id="34"/>
    <lineage>
        <taxon>Bacteria</taxon>
        <taxon>Pseudomonadati</taxon>
        <taxon>Myxococcota</taxon>
        <taxon>Myxococcia</taxon>
        <taxon>Myxococcales</taxon>
        <taxon>Cystobacterineae</taxon>
        <taxon>Myxococcaceae</taxon>
        <taxon>Myxococcus</taxon>
    </lineage>
</organism>
<comment type="caution">
    <text evidence="1">The sequence shown here is derived from an EMBL/GenBank/DDBJ whole genome shotgun (WGS) entry which is preliminary data.</text>
</comment>
<dbReference type="Proteomes" id="UP000533080">
    <property type="component" value="Unassembled WGS sequence"/>
</dbReference>
<sequence>MAHGVHIDRLLMTLPIRKRRWAPCAAVLLVLGTACDGEDAPRDEACGEPLYGGEATDEAWRTFVDAQGRPTDSSQAVTLESPVPGQTYAMDAAPPTWRWTSPLASRLPSRETPRSMLAWLGNLLLPSAQAHLPPVTGDFYWVQITVPGRRCPVELLTSNMEWQLDASTWDVLRAAPGQDLRVQVTSAYLVQNRLREGPYRLESPRTIRVEDSR</sequence>
<evidence type="ECO:0000313" key="2">
    <source>
        <dbReference type="Proteomes" id="UP000533080"/>
    </source>
</evidence>
<dbReference type="EMBL" id="JABFNT010000009">
    <property type="protein sequence ID" value="NOJ77501.1"/>
    <property type="molecule type" value="Genomic_DNA"/>
</dbReference>
<protein>
    <submittedName>
        <fullName evidence="1">Uncharacterized protein</fullName>
    </submittedName>
</protein>
<dbReference type="AlphaFoldDB" id="A0A7Y4MP57"/>
<reference evidence="1 2" key="1">
    <citation type="submission" date="2020-05" db="EMBL/GenBank/DDBJ databases">
        <authorList>
            <person name="Whitworth D."/>
        </authorList>
    </citation>
    <scope>NUCLEOTIDE SEQUENCE [LARGE SCALE GENOMIC DNA]</scope>
    <source>
        <strain evidence="1 2">AM005</strain>
    </source>
</reference>
<proteinExistence type="predicted"/>
<evidence type="ECO:0000313" key="1">
    <source>
        <dbReference type="EMBL" id="NOJ77501.1"/>
    </source>
</evidence>
<name>A0A7Y4MP57_MYXXA</name>
<accession>A0A7Y4MP57</accession>
<gene>
    <name evidence="1" type="ORF">HNV28_03960</name>
</gene>